<comment type="caution">
    <text evidence="3">The sequence shown here is derived from an EMBL/GenBank/DDBJ whole genome shotgun (WGS) entry which is preliminary data.</text>
</comment>
<evidence type="ECO:0000313" key="4">
    <source>
        <dbReference type="Proteomes" id="UP001151760"/>
    </source>
</evidence>
<gene>
    <name evidence="3" type="ORF">Tco_0978124</name>
</gene>
<protein>
    <submittedName>
        <fullName evidence="3">Zinc finger, CCHC-type containing LTR copia-type gag-polypeptide</fullName>
    </submittedName>
</protein>
<feature type="domain" description="Retrotransposon Copia-like N-terminal" evidence="2">
    <location>
        <begin position="18"/>
        <end position="58"/>
    </location>
</feature>
<evidence type="ECO:0000313" key="3">
    <source>
        <dbReference type="EMBL" id="GJT51967.1"/>
    </source>
</evidence>
<reference evidence="3" key="2">
    <citation type="submission" date="2022-01" db="EMBL/GenBank/DDBJ databases">
        <authorList>
            <person name="Yamashiro T."/>
            <person name="Shiraishi A."/>
            <person name="Satake H."/>
            <person name="Nakayama K."/>
        </authorList>
    </citation>
    <scope>NUCLEOTIDE SEQUENCE</scope>
</reference>
<sequence>MLTHVSSMSTLSRTTPSTDNSSTIIIPDKLSSTNYLLWKNQMLPLLSYQKLTNHIDGITASSATITSGDQSIPNPTFTTWNDFDQRAVILLNSSLTEEAAG</sequence>
<name>A0ABQ5EMH3_9ASTR</name>
<accession>A0ABQ5EMH3</accession>
<evidence type="ECO:0000259" key="2">
    <source>
        <dbReference type="Pfam" id="PF14244"/>
    </source>
</evidence>
<feature type="region of interest" description="Disordered" evidence="1">
    <location>
        <begin position="1"/>
        <end position="20"/>
    </location>
</feature>
<keyword evidence="4" id="KW-1185">Reference proteome</keyword>
<dbReference type="Pfam" id="PF14244">
    <property type="entry name" value="Retrotran_gag_3"/>
    <property type="match status" value="1"/>
</dbReference>
<dbReference type="InterPro" id="IPR029472">
    <property type="entry name" value="Copia-like_N"/>
</dbReference>
<evidence type="ECO:0000256" key="1">
    <source>
        <dbReference type="SAM" id="MobiDB-lite"/>
    </source>
</evidence>
<reference evidence="3" key="1">
    <citation type="journal article" date="2022" name="Int. J. Mol. Sci.">
        <title>Draft Genome of Tanacetum Coccineum: Genomic Comparison of Closely Related Tanacetum-Family Plants.</title>
        <authorList>
            <person name="Yamashiro T."/>
            <person name="Shiraishi A."/>
            <person name="Nakayama K."/>
            <person name="Satake H."/>
        </authorList>
    </citation>
    <scope>NUCLEOTIDE SEQUENCE</scope>
</reference>
<organism evidence="3 4">
    <name type="scientific">Tanacetum coccineum</name>
    <dbReference type="NCBI Taxonomy" id="301880"/>
    <lineage>
        <taxon>Eukaryota</taxon>
        <taxon>Viridiplantae</taxon>
        <taxon>Streptophyta</taxon>
        <taxon>Embryophyta</taxon>
        <taxon>Tracheophyta</taxon>
        <taxon>Spermatophyta</taxon>
        <taxon>Magnoliopsida</taxon>
        <taxon>eudicotyledons</taxon>
        <taxon>Gunneridae</taxon>
        <taxon>Pentapetalae</taxon>
        <taxon>asterids</taxon>
        <taxon>campanulids</taxon>
        <taxon>Asterales</taxon>
        <taxon>Asteraceae</taxon>
        <taxon>Asteroideae</taxon>
        <taxon>Anthemideae</taxon>
        <taxon>Anthemidinae</taxon>
        <taxon>Tanacetum</taxon>
    </lineage>
</organism>
<dbReference type="Proteomes" id="UP001151760">
    <property type="component" value="Unassembled WGS sequence"/>
</dbReference>
<dbReference type="EMBL" id="BQNB010016451">
    <property type="protein sequence ID" value="GJT51967.1"/>
    <property type="molecule type" value="Genomic_DNA"/>
</dbReference>
<proteinExistence type="predicted"/>